<dbReference type="PANTHER" id="PTHR11956:SF5">
    <property type="entry name" value="ARGININE--TRNA LIGASE, CYTOPLASMIC"/>
    <property type="match status" value="1"/>
</dbReference>
<dbReference type="GO" id="GO:0005737">
    <property type="term" value="C:cytoplasm"/>
    <property type="evidence" value="ECO:0007669"/>
    <property type="project" value="UniProtKB-SubCell"/>
</dbReference>
<keyword evidence="6 11" id="KW-0547">Nucleotide-binding</keyword>
<evidence type="ECO:0000256" key="3">
    <source>
        <dbReference type="ARBA" id="ARBA00011245"/>
    </source>
</evidence>
<dbReference type="InterPro" id="IPR001278">
    <property type="entry name" value="Arg-tRNA-ligase"/>
</dbReference>
<proteinExistence type="inferred from homology"/>
<keyword evidence="16" id="KW-1185">Reference proteome</keyword>
<dbReference type="PRINTS" id="PR01038">
    <property type="entry name" value="TRNASYNTHARG"/>
</dbReference>
<dbReference type="SMART" id="SM01016">
    <property type="entry name" value="Arg_tRNA_synt_N"/>
    <property type="match status" value="1"/>
</dbReference>
<protein>
    <recommendedName>
        <fullName evidence="11">Arginine--tRNA ligase</fullName>
        <ecNumber evidence="11">6.1.1.19</ecNumber>
    </recommendedName>
    <alternativeName>
        <fullName evidence="11">Arginyl-tRNA synthetase</fullName>
        <shortName evidence="11">ArgRS</shortName>
    </alternativeName>
</protein>
<evidence type="ECO:0000256" key="1">
    <source>
        <dbReference type="ARBA" id="ARBA00004496"/>
    </source>
</evidence>
<organism evidence="15 16">
    <name type="scientific">Desulfoferula mesophila</name>
    <dbReference type="NCBI Taxonomy" id="3058419"/>
    <lineage>
        <taxon>Bacteria</taxon>
        <taxon>Pseudomonadati</taxon>
        <taxon>Thermodesulfobacteriota</taxon>
        <taxon>Desulfarculia</taxon>
        <taxon>Desulfarculales</taxon>
        <taxon>Desulfarculaceae</taxon>
        <taxon>Desulfoferula</taxon>
    </lineage>
</organism>
<dbReference type="Gene3D" id="3.30.1360.70">
    <property type="entry name" value="Arginyl tRNA synthetase N-terminal domain"/>
    <property type="match status" value="1"/>
</dbReference>
<comment type="similarity">
    <text evidence="2 11 12">Belongs to the class-I aminoacyl-tRNA synthetase family.</text>
</comment>
<evidence type="ECO:0000313" key="15">
    <source>
        <dbReference type="EMBL" id="BEQ16233.1"/>
    </source>
</evidence>
<evidence type="ECO:0000256" key="12">
    <source>
        <dbReference type="RuleBase" id="RU363038"/>
    </source>
</evidence>
<evidence type="ECO:0000256" key="7">
    <source>
        <dbReference type="ARBA" id="ARBA00022840"/>
    </source>
</evidence>
<dbReference type="Pfam" id="PF05746">
    <property type="entry name" value="DALR_1"/>
    <property type="match status" value="1"/>
</dbReference>
<dbReference type="RefSeq" id="WP_338601769.1">
    <property type="nucleotide sequence ID" value="NZ_AP028679.1"/>
</dbReference>
<dbReference type="Gene3D" id="3.40.50.620">
    <property type="entry name" value="HUPs"/>
    <property type="match status" value="1"/>
</dbReference>
<dbReference type="PANTHER" id="PTHR11956">
    <property type="entry name" value="ARGINYL-TRNA SYNTHETASE"/>
    <property type="match status" value="1"/>
</dbReference>
<dbReference type="InterPro" id="IPR036695">
    <property type="entry name" value="Arg-tRNA-synth_N_sf"/>
</dbReference>
<keyword evidence="8 11" id="KW-0648">Protein biosynthesis</keyword>
<dbReference type="GO" id="GO:0004814">
    <property type="term" value="F:arginine-tRNA ligase activity"/>
    <property type="evidence" value="ECO:0007669"/>
    <property type="project" value="UniProtKB-UniRule"/>
</dbReference>
<dbReference type="FunFam" id="3.30.1360.70:FF:000003">
    <property type="entry name" value="Arginine--tRNA ligase"/>
    <property type="match status" value="1"/>
</dbReference>
<dbReference type="Pfam" id="PF00750">
    <property type="entry name" value="tRNA-synt_1d"/>
    <property type="match status" value="1"/>
</dbReference>
<dbReference type="NCBIfam" id="TIGR00456">
    <property type="entry name" value="argS"/>
    <property type="match status" value="1"/>
</dbReference>
<evidence type="ECO:0000259" key="14">
    <source>
        <dbReference type="SMART" id="SM01016"/>
    </source>
</evidence>
<evidence type="ECO:0000256" key="2">
    <source>
        <dbReference type="ARBA" id="ARBA00005594"/>
    </source>
</evidence>
<dbReference type="InterPro" id="IPR009080">
    <property type="entry name" value="tRNAsynth_Ia_anticodon-bd"/>
</dbReference>
<feature type="domain" description="Arginyl tRNA synthetase N-terminal" evidence="14">
    <location>
        <begin position="3"/>
        <end position="93"/>
    </location>
</feature>
<dbReference type="SMART" id="SM00836">
    <property type="entry name" value="DALR_1"/>
    <property type="match status" value="1"/>
</dbReference>
<accession>A0AAU9EGC0</accession>
<evidence type="ECO:0000256" key="6">
    <source>
        <dbReference type="ARBA" id="ARBA00022741"/>
    </source>
</evidence>
<dbReference type="PROSITE" id="PS00178">
    <property type="entry name" value="AA_TRNA_LIGASE_I"/>
    <property type="match status" value="1"/>
</dbReference>
<name>A0AAU9EGC0_9BACT</name>
<dbReference type="CDD" id="cd00671">
    <property type="entry name" value="ArgRS_core"/>
    <property type="match status" value="1"/>
</dbReference>
<keyword evidence="7 11" id="KW-0067">ATP-binding</keyword>
<comment type="catalytic activity">
    <reaction evidence="10 11">
        <text>tRNA(Arg) + L-arginine + ATP = L-arginyl-tRNA(Arg) + AMP + diphosphate</text>
        <dbReference type="Rhea" id="RHEA:20301"/>
        <dbReference type="Rhea" id="RHEA-COMP:9658"/>
        <dbReference type="Rhea" id="RHEA-COMP:9673"/>
        <dbReference type="ChEBI" id="CHEBI:30616"/>
        <dbReference type="ChEBI" id="CHEBI:32682"/>
        <dbReference type="ChEBI" id="CHEBI:33019"/>
        <dbReference type="ChEBI" id="CHEBI:78442"/>
        <dbReference type="ChEBI" id="CHEBI:78513"/>
        <dbReference type="ChEBI" id="CHEBI:456215"/>
        <dbReference type="EC" id="6.1.1.19"/>
    </reaction>
</comment>
<evidence type="ECO:0000256" key="9">
    <source>
        <dbReference type="ARBA" id="ARBA00023146"/>
    </source>
</evidence>
<dbReference type="GO" id="GO:0006420">
    <property type="term" value="P:arginyl-tRNA aminoacylation"/>
    <property type="evidence" value="ECO:0007669"/>
    <property type="project" value="UniProtKB-UniRule"/>
</dbReference>
<evidence type="ECO:0000259" key="13">
    <source>
        <dbReference type="SMART" id="SM00836"/>
    </source>
</evidence>
<keyword evidence="4 11" id="KW-0963">Cytoplasm</keyword>
<reference evidence="16" key="1">
    <citation type="journal article" date="2023" name="Arch. Microbiol.">
        <title>Desulfoferula mesophilus gen. nov. sp. nov., a mesophilic sulfate-reducing bacterium isolated from a brackish lake sediment.</title>
        <authorList>
            <person name="Watanabe T."/>
            <person name="Yabe T."/>
            <person name="Tsuji J.M."/>
            <person name="Fukui M."/>
        </authorList>
    </citation>
    <scope>NUCLEOTIDE SEQUENCE [LARGE SCALE GENOMIC DNA]</scope>
    <source>
        <strain evidence="16">12FAK</strain>
    </source>
</reference>
<dbReference type="InterPro" id="IPR035684">
    <property type="entry name" value="ArgRS_core"/>
</dbReference>
<dbReference type="GO" id="GO:0005524">
    <property type="term" value="F:ATP binding"/>
    <property type="evidence" value="ECO:0007669"/>
    <property type="project" value="UniProtKB-UniRule"/>
</dbReference>
<keyword evidence="5 11" id="KW-0436">Ligase</keyword>
<evidence type="ECO:0000256" key="5">
    <source>
        <dbReference type="ARBA" id="ARBA00022598"/>
    </source>
</evidence>
<dbReference type="InterPro" id="IPR005148">
    <property type="entry name" value="Arg-tRNA-synth_N"/>
</dbReference>
<comment type="subunit">
    <text evidence="3 11">Monomer.</text>
</comment>
<evidence type="ECO:0000256" key="11">
    <source>
        <dbReference type="HAMAP-Rule" id="MF_00123"/>
    </source>
</evidence>
<evidence type="ECO:0000256" key="8">
    <source>
        <dbReference type="ARBA" id="ARBA00022917"/>
    </source>
</evidence>
<evidence type="ECO:0000256" key="10">
    <source>
        <dbReference type="ARBA" id="ARBA00049339"/>
    </source>
</evidence>
<dbReference type="EMBL" id="AP028679">
    <property type="protein sequence ID" value="BEQ16233.1"/>
    <property type="molecule type" value="Genomic_DNA"/>
</dbReference>
<dbReference type="SUPFAM" id="SSF47323">
    <property type="entry name" value="Anticodon-binding domain of a subclass of class I aminoacyl-tRNA synthetases"/>
    <property type="match status" value="1"/>
</dbReference>
<dbReference type="FunFam" id="1.10.730.10:FF:000008">
    <property type="entry name" value="Arginine--tRNA ligase"/>
    <property type="match status" value="1"/>
</dbReference>
<dbReference type="Gene3D" id="1.10.730.10">
    <property type="entry name" value="Isoleucyl-tRNA Synthetase, Domain 1"/>
    <property type="match status" value="1"/>
</dbReference>
<dbReference type="KEGG" id="dmp:FAK_32990"/>
<dbReference type="AlphaFoldDB" id="A0AAU9EGC0"/>
<dbReference type="EC" id="6.1.1.19" evidence="11"/>
<feature type="domain" description="DALR anticodon binding" evidence="13">
    <location>
        <begin position="436"/>
        <end position="556"/>
    </location>
</feature>
<evidence type="ECO:0000256" key="4">
    <source>
        <dbReference type="ARBA" id="ARBA00022490"/>
    </source>
</evidence>
<comment type="subcellular location">
    <subcellularLocation>
        <location evidence="1 11">Cytoplasm</location>
    </subcellularLocation>
</comment>
<dbReference type="InterPro" id="IPR014729">
    <property type="entry name" value="Rossmann-like_a/b/a_fold"/>
</dbReference>
<sequence>MKKTLAAQLLEALERACAAGDLPAVEEVPEFVVEKTKQAEHGDLASNLAMQLARPCRQAPRKIAEVLLKHLGQGHGLIERTEIAGPGFINFFLNPAAWHAVLPVILAQGPDFGRGEWGAGAKVQVEFVSANPTGPLHVGHGRGAALGDAIARVLAFSGFEAQREYYLNDAGNQMATLGRSVLVRARQLKGSDEPFPDNHYRGEYIKDLAAELLAIPQGAGLLEMAQDEAVALASQWAGQKILDGIKDDLAAFNVSIGSYFSEKSLVTDGAVERAFAALEEKGLLYEAEGALWFKATEFGDEKDRVVKRSNGEITYFASDIAYHLDKFRRGFSRLVDVWGADHHGYVPRLKASLAGLGREPEDLTVVLVQMVNLLRGGEPVAMSTRAGEFVTLREVVDEVGGDSARFIFLTRRSDAQLDFDLEVAKAQSMDNPVFYVQYAHTRVSAILRKAEAEGVALPDPANTDLACLELATEVELAKRLAEFPELIEGAARALEPHRLTYYLHELAGAFHSYYNATHVLVDDQGLSAARLVLVQAVGRVLANGLELLGVNAPEKM</sequence>
<dbReference type="SUPFAM" id="SSF55190">
    <property type="entry name" value="Arginyl-tRNA synthetase (ArgRS), N-terminal 'additional' domain"/>
    <property type="match status" value="1"/>
</dbReference>
<dbReference type="HAMAP" id="MF_00123">
    <property type="entry name" value="Arg_tRNA_synth"/>
    <property type="match status" value="1"/>
</dbReference>
<keyword evidence="9 11" id="KW-0030">Aminoacyl-tRNA synthetase</keyword>
<evidence type="ECO:0000313" key="16">
    <source>
        <dbReference type="Proteomes" id="UP001366166"/>
    </source>
</evidence>
<dbReference type="Pfam" id="PF03485">
    <property type="entry name" value="Arg_tRNA_synt_N"/>
    <property type="match status" value="1"/>
</dbReference>
<feature type="short sequence motif" description="'HIGH' region" evidence="11">
    <location>
        <begin position="130"/>
        <end position="140"/>
    </location>
</feature>
<dbReference type="SUPFAM" id="SSF52374">
    <property type="entry name" value="Nucleotidylyl transferase"/>
    <property type="match status" value="1"/>
</dbReference>
<dbReference type="Proteomes" id="UP001366166">
    <property type="component" value="Chromosome"/>
</dbReference>
<dbReference type="FunFam" id="3.40.50.620:FF:000062">
    <property type="entry name" value="Arginine--tRNA ligase"/>
    <property type="match status" value="1"/>
</dbReference>
<gene>
    <name evidence="11 15" type="primary">argS</name>
    <name evidence="15" type="ORF">FAK_32990</name>
</gene>
<dbReference type="InterPro" id="IPR008909">
    <property type="entry name" value="DALR_anticod-bd"/>
</dbReference>
<dbReference type="InterPro" id="IPR001412">
    <property type="entry name" value="aa-tRNA-synth_I_CS"/>
</dbReference>